<dbReference type="SUPFAM" id="SSF52172">
    <property type="entry name" value="CheY-like"/>
    <property type="match status" value="1"/>
</dbReference>
<dbReference type="GO" id="GO:0003723">
    <property type="term" value="F:RNA binding"/>
    <property type="evidence" value="ECO:0007669"/>
    <property type="project" value="InterPro"/>
</dbReference>
<dbReference type="Pfam" id="PF03861">
    <property type="entry name" value="ANTAR"/>
    <property type="match status" value="1"/>
</dbReference>
<dbReference type="Proteomes" id="UP000823921">
    <property type="component" value="Unassembled WGS sequence"/>
</dbReference>
<protein>
    <submittedName>
        <fullName evidence="2">ANTAR domain-containing protein</fullName>
    </submittedName>
</protein>
<reference evidence="2" key="2">
    <citation type="submission" date="2021-04" db="EMBL/GenBank/DDBJ databases">
        <authorList>
            <person name="Gilroy R."/>
        </authorList>
    </citation>
    <scope>NUCLEOTIDE SEQUENCE</scope>
    <source>
        <strain evidence="2">CHK192-8294</strain>
    </source>
</reference>
<dbReference type="SMART" id="SM01012">
    <property type="entry name" value="ANTAR"/>
    <property type="match status" value="1"/>
</dbReference>
<dbReference type="Gene3D" id="1.10.10.10">
    <property type="entry name" value="Winged helix-like DNA-binding domain superfamily/Winged helix DNA-binding domain"/>
    <property type="match status" value="1"/>
</dbReference>
<sequence length="171" mass="19003">MEKVIVAFAGPQNGRRIREILERSGTAACLLCTSADQVRRTVHEQQVPAVICGYKFPDGPAELLYEDLPSFCHMLMVASRSQLDLVQHPDILRLSAPASRGELLGAVEELLARVQAQPLRRSQEERDCIARAKAKLMTEGLSEEEAHRTLQRKSMTAGVKLAQAARMILDR</sequence>
<name>A0A9D2MN11_9FIRM</name>
<dbReference type="PROSITE" id="PS50921">
    <property type="entry name" value="ANTAR"/>
    <property type="match status" value="1"/>
</dbReference>
<dbReference type="InterPro" id="IPR011006">
    <property type="entry name" value="CheY-like_superfamily"/>
</dbReference>
<dbReference type="InterPro" id="IPR005561">
    <property type="entry name" value="ANTAR"/>
</dbReference>
<feature type="domain" description="ANTAR" evidence="1">
    <location>
        <begin position="107"/>
        <end position="169"/>
    </location>
</feature>
<dbReference type="InterPro" id="IPR036388">
    <property type="entry name" value="WH-like_DNA-bd_sf"/>
</dbReference>
<gene>
    <name evidence="2" type="ORF">H9712_07005</name>
</gene>
<evidence type="ECO:0000313" key="2">
    <source>
        <dbReference type="EMBL" id="HJB80716.1"/>
    </source>
</evidence>
<feature type="non-terminal residue" evidence="2">
    <location>
        <position position="171"/>
    </location>
</feature>
<organism evidence="2 3">
    <name type="scientific">Candidatus Flavonifractor intestinigallinarum</name>
    <dbReference type="NCBI Taxonomy" id="2838586"/>
    <lineage>
        <taxon>Bacteria</taxon>
        <taxon>Bacillati</taxon>
        <taxon>Bacillota</taxon>
        <taxon>Clostridia</taxon>
        <taxon>Eubacteriales</taxon>
        <taxon>Oscillospiraceae</taxon>
        <taxon>Flavonifractor</taxon>
    </lineage>
</organism>
<evidence type="ECO:0000259" key="1">
    <source>
        <dbReference type="PROSITE" id="PS50921"/>
    </source>
</evidence>
<comment type="caution">
    <text evidence="2">The sequence shown here is derived from an EMBL/GenBank/DDBJ whole genome shotgun (WGS) entry which is preliminary data.</text>
</comment>
<dbReference type="AlphaFoldDB" id="A0A9D2MN11"/>
<proteinExistence type="predicted"/>
<accession>A0A9D2MN11</accession>
<reference evidence="2" key="1">
    <citation type="journal article" date="2021" name="PeerJ">
        <title>Extensive microbial diversity within the chicken gut microbiome revealed by metagenomics and culture.</title>
        <authorList>
            <person name="Gilroy R."/>
            <person name="Ravi A."/>
            <person name="Getino M."/>
            <person name="Pursley I."/>
            <person name="Horton D.L."/>
            <person name="Alikhan N.F."/>
            <person name="Baker D."/>
            <person name="Gharbi K."/>
            <person name="Hall N."/>
            <person name="Watson M."/>
            <person name="Adriaenssens E.M."/>
            <person name="Foster-Nyarko E."/>
            <person name="Jarju S."/>
            <person name="Secka A."/>
            <person name="Antonio M."/>
            <person name="Oren A."/>
            <person name="Chaudhuri R.R."/>
            <person name="La Ragione R."/>
            <person name="Hildebrand F."/>
            <person name="Pallen M.J."/>
        </authorList>
    </citation>
    <scope>NUCLEOTIDE SEQUENCE</scope>
    <source>
        <strain evidence="2">CHK192-8294</strain>
    </source>
</reference>
<dbReference type="EMBL" id="DWXO01000070">
    <property type="protein sequence ID" value="HJB80716.1"/>
    <property type="molecule type" value="Genomic_DNA"/>
</dbReference>
<evidence type="ECO:0000313" key="3">
    <source>
        <dbReference type="Proteomes" id="UP000823921"/>
    </source>
</evidence>